<evidence type="ECO:0000256" key="5">
    <source>
        <dbReference type="SAM" id="MobiDB-lite"/>
    </source>
</evidence>
<feature type="compositionally biased region" description="Basic and acidic residues" evidence="5">
    <location>
        <begin position="84"/>
        <end position="97"/>
    </location>
</feature>
<dbReference type="OrthoDB" id="7793at2157"/>
<comment type="similarity">
    <text evidence="1 4">Belongs to the eukaryotic ribosomal protein eS6 family.</text>
</comment>
<gene>
    <name evidence="4" type="primary">rps6e</name>
    <name evidence="6" type="ORF">HUG12_03075</name>
</gene>
<dbReference type="GO" id="GO:0003735">
    <property type="term" value="F:structural constituent of ribosome"/>
    <property type="evidence" value="ECO:0007669"/>
    <property type="project" value="InterPro"/>
</dbReference>
<dbReference type="PROSITE" id="PS00578">
    <property type="entry name" value="RIBOSOMAL_S6E"/>
    <property type="match status" value="1"/>
</dbReference>
<sequence length="211" mass="22541">MAEFKLVVGDSSGDTRQFDVDGQDANRFLGLDLGEEVDASVVDADGMALELTGGSDTAGRPMREDVPGSDLKELLLDGGVGYKPGRDGERKRVTVRGREVSEETVQINAQLVGGTFEGGVEEAEAETEESEAVEEEAEDEADAEDEESEEADVEGDETDEEADAEDEEEAEEADADDGEGTDADETEADESEEEEAESAEEGDDEAEDDEE</sequence>
<dbReference type="AlphaFoldDB" id="A0A7D5QB65"/>
<evidence type="ECO:0000256" key="2">
    <source>
        <dbReference type="ARBA" id="ARBA00022980"/>
    </source>
</evidence>
<dbReference type="EMBL" id="CP058579">
    <property type="protein sequence ID" value="QLG60781.1"/>
    <property type="molecule type" value="Genomic_DNA"/>
</dbReference>
<feature type="region of interest" description="Disordered" evidence="5">
    <location>
        <begin position="110"/>
        <end position="211"/>
    </location>
</feature>
<accession>A0A7D5QB65</accession>
<feature type="region of interest" description="Disordered" evidence="5">
    <location>
        <begin position="74"/>
        <end position="97"/>
    </location>
</feature>
<dbReference type="HAMAP" id="MF_00512">
    <property type="entry name" value="Ribosomal_eS6"/>
    <property type="match status" value="1"/>
</dbReference>
<dbReference type="Pfam" id="PF01092">
    <property type="entry name" value="Ribosomal_S6e"/>
    <property type="match status" value="1"/>
</dbReference>
<dbReference type="Proteomes" id="UP000509626">
    <property type="component" value="Chromosome"/>
</dbReference>
<evidence type="ECO:0000256" key="3">
    <source>
        <dbReference type="ARBA" id="ARBA00023274"/>
    </source>
</evidence>
<keyword evidence="3 4" id="KW-0687">Ribonucleoprotein</keyword>
<dbReference type="GO" id="GO:1990904">
    <property type="term" value="C:ribonucleoprotein complex"/>
    <property type="evidence" value="ECO:0007669"/>
    <property type="project" value="UniProtKB-KW"/>
</dbReference>
<reference evidence="6 7" key="1">
    <citation type="submission" date="2020-06" db="EMBL/GenBank/DDBJ databases">
        <title>NJ-3-1, isolated from saline soil.</title>
        <authorList>
            <person name="Cui H.L."/>
            <person name="Shi X."/>
        </authorList>
    </citation>
    <scope>NUCLEOTIDE SEQUENCE [LARGE SCALE GENOMIC DNA]</scope>
    <source>
        <strain evidence="6 7">NJ-3-1</strain>
    </source>
</reference>
<dbReference type="InterPro" id="IPR020924">
    <property type="entry name" value="Ribosomal_eS6_arc"/>
</dbReference>
<dbReference type="InterPro" id="IPR018282">
    <property type="entry name" value="Ribosomal_eS6_CS"/>
</dbReference>
<dbReference type="GO" id="GO:0005840">
    <property type="term" value="C:ribosome"/>
    <property type="evidence" value="ECO:0007669"/>
    <property type="project" value="UniProtKB-KW"/>
</dbReference>
<name>A0A7D5QB65_9EURY</name>
<evidence type="ECO:0000313" key="7">
    <source>
        <dbReference type="Proteomes" id="UP000509626"/>
    </source>
</evidence>
<evidence type="ECO:0000313" key="6">
    <source>
        <dbReference type="EMBL" id="QLG60781.1"/>
    </source>
</evidence>
<dbReference type="SMART" id="SM01405">
    <property type="entry name" value="Ribosomal_S6e"/>
    <property type="match status" value="1"/>
</dbReference>
<dbReference type="GO" id="GO:0006412">
    <property type="term" value="P:translation"/>
    <property type="evidence" value="ECO:0007669"/>
    <property type="project" value="UniProtKB-UniRule"/>
</dbReference>
<dbReference type="NCBIfam" id="NF003294">
    <property type="entry name" value="PRK04290.1-3"/>
    <property type="match status" value="1"/>
</dbReference>
<protein>
    <recommendedName>
        <fullName evidence="4">Small ribosomal subunit protein eS6</fullName>
    </recommendedName>
</protein>
<evidence type="ECO:0000256" key="4">
    <source>
        <dbReference type="HAMAP-Rule" id="MF_00512"/>
    </source>
</evidence>
<evidence type="ECO:0000256" key="1">
    <source>
        <dbReference type="ARBA" id="ARBA00009312"/>
    </source>
</evidence>
<dbReference type="InterPro" id="IPR001377">
    <property type="entry name" value="Ribosomal_eS6"/>
</dbReference>
<organism evidence="6 7">
    <name type="scientific">Halorarum salinum</name>
    <dbReference type="NCBI Taxonomy" id="2743089"/>
    <lineage>
        <taxon>Archaea</taxon>
        <taxon>Methanobacteriati</taxon>
        <taxon>Methanobacteriota</taxon>
        <taxon>Stenosarchaea group</taxon>
        <taxon>Halobacteria</taxon>
        <taxon>Halobacteriales</taxon>
        <taxon>Haloferacaceae</taxon>
        <taxon>Halorarum</taxon>
    </lineage>
</organism>
<proteinExistence type="inferred from homology"/>
<feature type="compositionally biased region" description="Acidic residues" evidence="5">
    <location>
        <begin position="119"/>
        <end position="211"/>
    </location>
</feature>
<dbReference type="PANTHER" id="PTHR11502">
    <property type="entry name" value="40S RIBOSOMAL PROTEIN S6"/>
    <property type="match status" value="1"/>
</dbReference>
<keyword evidence="2 4" id="KW-0689">Ribosomal protein</keyword>
<dbReference type="KEGG" id="halu:HUG12_03075"/>
<keyword evidence="7" id="KW-1185">Reference proteome</keyword>